<accession>A0A837D972</accession>
<dbReference type="GO" id="GO:0004622">
    <property type="term" value="F:phosphatidylcholine lysophospholipase activity"/>
    <property type="evidence" value="ECO:0007669"/>
    <property type="project" value="TreeGrafter"/>
</dbReference>
<dbReference type="RefSeq" id="WP_012796186.1">
    <property type="nucleotide sequence ID" value="NZ_CALJZO010000016.1"/>
</dbReference>
<dbReference type="Proteomes" id="UP000030848">
    <property type="component" value="Unassembled WGS sequence"/>
</dbReference>
<dbReference type="SUPFAM" id="SSF52266">
    <property type="entry name" value="SGNH hydrolase"/>
    <property type="match status" value="1"/>
</dbReference>
<reference evidence="3 4" key="1">
    <citation type="submission" date="2014-10" db="EMBL/GenBank/DDBJ databases">
        <title>Genome sequence of Micropolyspora internatus JCM3315.</title>
        <authorList>
            <person name="Shin S.-K."/>
            <person name="Yi H."/>
        </authorList>
    </citation>
    <scope>NUCLEOTIDE SEQUENCE [LARGE SCALE GENOMIC DNA]</scope>
    <source>
        <strain evidence="3 4">JCM 3315</strain>
    </source>
</reference>
<dbReference type="PROSITE" id="PS51257">
    <property type="entry name" value="PROKAR_LIPOPROTEIN"/>
    <property type="match status" value="1"/>
</dbReference>
<evidence type="ECO:0000313" key="3">
    <source>
        <dbReference type="EMBL" id="KHF43972.1"/>
    </source>
</evidence>
<dbReference type="InterPro" id="IPR051532">
    <property type="entry name" value="Ester_Hydrolysis_Enzymes"/>
</dbReference>
<dbReference type="PANTHER" id="PTHR30383:SF5">
    <property type="entry name" value="SGNH HYDROLASE-TYPE ESTERASE DOMAIN-CONTAINING PROTEIN"/>
    <property type="match status" value="1"/>
</dbReference>
<gene>
    <name evidence="3" type="ORF">MINT15_22770</name>
</gene>
<dbReference type="Gene3D" id="3.40.50.1110">
    <property type="entry name" value="SGNH hydrolase"/>
    <property type="match status" value="1"/>
</dbReference>
<dbReference type="Pfam" id="PF13472">
    <property type="entry name" value="Lipase_GDSL_2"/>
    <property type="match status" value="1"/>
</dbReference>
<comment type="caution">
    <text evidence="3">The sequence shown here is derived from an EMBL/GenBank/DDBJ whole genome shotgun (WGS) entry which is preliminary data.</text>
</comment>
<name>A0A837D972_9PSEU</name>
<dbReference type="CDD" id="cd00229">
    <property type="entry name" value="SGNH_hydrolase"/>
    <property type="match status" value="1"/>
</dbReference>
<dbReference type="AlphaFoldDB" id="A0A837D972"/>
<sequence length="251" mass="26348">MGCAGRAWVRVGCVVLVVTGFVSACFAPNATTAAATTWCGDRSSIVVLGDSHSTGWGLPDYTGNGDYAQTEAGWVSTLKRRASTEWGTVTTVLARNGATAADFHPGGRWPETAAAIDTVGDLHPPLVVIALGGNEFAQDMHPARFDEHYRGLVHEVSRVSPRTTVLLVMGPEMGARLVPDPTHSWNAYVGVAEAVAADEGVGLLDLGEYLPAGGTAEAEGLYLPDDAHLTAAGHRVVHAAVWTRLSMWCGA</sequence>
<evidence type="ECO:0000313" key="4">
    <source>
        <dbReference type="Proteomes" id="UP000030848"/>
    </source>
</evidence>
<dbReference type="InterPro" id="IPR036514">
    <property type="entry name" value="SGNH_hydro_sf"/>
</dbReference>
<evidence type="ECO:0000256" key="1">
    <source>
        <dbReference type="SAM" id="SignalP"/>
    </source>
</evidence>
<proteinExistence type="predicted"/>
<dbReference type="InterPro" id="IPR013830">
    <property type="entry name" value="SGNH_hydro"/>
</dbReference>
<feature type="signal peptide" evidence="1">
    <location>
        <begin position="1"/>
        <end position="24"/>
    </location>
</feature>
<feature type="chain" id="PRO_5039063400" evidence="1">
    <location>
        <begin position="25"/>
        <end position="251"/>
    </location>
</feature>
<evidence type="ECO:0000259" key="2">
    <source>
        <dbReference type="Pfam" id="PF13472"/>
    </source>
</evidence>
<dbReference type="PANTHER" id="PTHR30383">
    <property type="entry name" value="THIOESTERASE 1/PROTEASE 1/LYSOPHOSPHOLIPASE L1"/>
    <property type="match status" value="1"/>
</dbReference>
<protein>
    <submittedName>
        <fullName evidence="3">Lysophospholipase</fullName>
    </submittedName>
</protein>
<dbReference type="EMBL" id="JRZE01000004">
    <property type="protein sequence ID" value="KHF43972.1"/>
    <property type="molecule type" value="Genomic_DNA"/>
</dbReference>
<organism evidence="3 4">
    <name type="scientific">Saccharomonospora viridis</name>
    <dbReference type="NCBI Taxonomy" id="1852"/>
    <lineage>
        <taxon>Bacteria</taxon>
        <taxon>Bacillati</taxon>
        <taxon>Actinomycetota</taxon>
        <taxon>Actinomycetes</taxon>
        <taxon>Pseudonocardiales</taxon>
        <taxon>Pseudonocardiaceae</taxon>
        <taxon>Saccharomonospora</taxon>
    </lineage>
</organism>
<feature type="domain" description="SGNH hydrolase-type esterase" evidence="2">
    <location>
        <begin position="47"/>
        <end position="236"/>
    </location>
</feature>
<keyword evidence="1" id="KW-0732">Signal</keyword>